<evidence type="ECO:0000256" key="3">
    <source>
        <dbReference type="ARBA" id="ARBA00022475"/>
    </source>
</evidence>
<protein>
    <recommendedName>
        <fullName evidence="9">TRAP transporter small permease protein</fullName>
    </recommendedName>
</protein>
<keyword evidence="5 9" id="KW-0812">Transmembrane</keyword>
<dbReference type="GO" id="GO:0022857">
    <property type="term" value="F:transmembrane transporter activity"/>
    <property type="evidence" value="ECO:0007669"/>
    <property type="project" value="UniProtKB-UniRule"/>
</dbReference>
<evidence type="ECO:0000259" key="10">
    <source>
        <dbReference type="Pfam" id="PF04290"/>
    </source>
</evidence>
<evidence type="ECO:0000256" key="5">
    <source>
        <dbReference type="ARBA" id="ARBA00022692"/>
    </source>
</evidence>
<evidence type="ECO:0000256" key="6">
    <source>
        <dbReference type="ARBA" id="ARBA00022989"/>
    </source>
</evidence>
<keyword evidence="4 9" id="KW-0997">Cell inner membrane</keyword>
<dbReference type="EMBL" id="LC066374">
    <property type="protein sequence ID" value="BAT27146.1"/>
    <property type="molecule type" value="Genomic_DNA"/>
</dbReference>
<keyword evidence="7 9" id="KW-0472">Membrane</keyword>
<dbReference type="RefSeq" id="WP_024352313.1">
    <property type="nucleotide sequence ID" value="NZ_BBWN01000016.1"/>
</dbReference>
<accession>A0A0P0Z001</accession>
<keyword evidence="2 9" id="KW-0813">Transport</keyword>
<evidence type="ECO:0000256" key="8">
    <source>
        <dbReference type="ARBA" id="ARBA00038436"/>
    </source>
</evidence>
<comment type="subunit">
    <text evidence="9">The complex comprises the extracytoplasmic solute receptor protein and the two transmembrane proteins.</text>
</comment>
<feature type="transmembrane region" description="Helical" evidence="9">
    <location>
        <begin position="89"/>
        <end position="106"/>
    </location>
</feature>
<evidence type="ECO:0000313" key="11">
    <source>
        <dbReference type="EMBL" id="BAT27146.1"/>
    </source>
</evidence>
<keyword evidence="6 9" id="KW-1133">Transmembrane helix</keyword>
<feature type="transmembrane region" description="Helical" evidence="9">
    <location>
        <begin position="126"/>
        <end position="150"/>
    </location>
</feature>
<comment type="function">
    <text evidence="9">Part of the tripartite ATP-independent periplasmic (TRAP) transport system.</text>
</comment>
<dbReference type="GO" id="GO:0015740">
    <property type="term" value="P:C4-dicarboxylate transport"/>
    <property type="evidence" value="ECO:0007669"/>
    <property type="project" value="TreeGrafter"/>
</dbReference>
<feature type="domain" description="Tripartite ATP-independent periplasmic transporters DctQ component" evidence="10">
    <location>
        <begin position="24"/>
        <end position="151"/>
    </location>
</feature>
<evidence type="ECO:0000256" key="2">
    <source>
        <dbReference type="ARBA" id="ARBA00022448"/>
    </source>
</evidence>
<feature type="transmembrane region" description="Helical" evidence="9">
    <location>
        <begin position="51"/>
        <end position="68"/>
    </location>
</feature>
<dbReference type="InterPro" id="IPR007387">
    <property type="entry name" value="TRAP_DctQ"/>
</dbReference>
<evidence type="ECO:0000256" key="4">
    <source>
        <dbReference type="ARBA" id="ARBA00022519"/>
    </source>
</evidence>
<proteinExistence type="inferred from homology"/>
<evidence type="ECO:0000256" key="9">
    <source>
        <dbReference type="RuleBase" id="RU369079"/>
    </source>
</evidence>
<comment type="subcellular location">
    <subcellularLocation>
        <location evidence="1 9">Cell inner membrane</location>
        <topology evidence="1 9">Multi-pass membrane protein</topology>
    </subcellularLocation>
</comment>
<dbReference type="PANTHER" id="PTHR35011">
    <property type="entry name" value="2,3-DIKETO-L-GULONATE TRAP TRANSPORTER SMALL PERMEASE PROTEIN YIAM"/>
    <property type="match status" value="1"/>
</dbReference>
<organism evidence="11">
    <name type="scientific">Aurantimonas coralicida</name>
    <dbReference type="NCBI Taxonomy" id="182270"/>
    <lineage>
        <taxon>Bacteria</taxon>
        <taxon>Pseudomonadati</taxon>
        <taxon>Pseudomonadota</taxon>
        <taxon>Alphaproteobacteria</taxon>
        <taxon>Hyphomicrobiales</taxon>
        <taxon>Aurantimonadaceae</taxon>
        <taxon>Aurantimonas</taxon>
    </lineage>
</organism>
<sequence length="167" mass="18312">MLDRALTVVERALVFGTYLALMAMMVLITVDAILRYAFAETLPDVYHLTELYLMPMVIFFALANTQRLDGHVSVSLFHRFLPDTARRSALLLVYLAASACFAAIAWKSGQTAWSDIAAWRVTAGVVPWPTGLSRAIVPVGSAVLAIRLFVDGLKLVGRSGNREVKSI</sequence>
<dbReference type="InterPro" id="IPR055348">
    <property type="entry name" value="DctQ"/>
</dbReference>
<evidence type="ECO:0000256" key="7">
    <source>
        <dbReference type="ARBA" id="ARBA00023136"/>
    </source>
</evidence>
<feature type="transmembrane region" description="Helical" evidence="9">
    <location>
        <begin position="12"/>
        <end position="39"/>
    </location>
</feature>
<dbReference type="PANTHER" id="PTHR35011:SF10">
    <property type="entry name" value="TRAP TRANSPORTER SMALL PERMEASE PROTEIN"/>
    <property type="match status" value="1"/>
</dbReference>
<reference evidence="11" key="1">
    <citation type="journal article" date="2015" name="Proc. Natl. Acad. Sci. U.S.A.">
        <title>Bacterial clade with the ribosomal RNA operon on a small plasmid rather than the chromosome.</title>
        <authorList>
            <person name="Anda M."/>
            <person name="Ohtsubo Y."/>
            <person name="Okubo T."/>
            <person name="Sugawara M."/>
            <person name="Nagata Y."/>
            <person name="Tsuda M."/>
            <person name="Minamisawa K."/>
            <person name="Mitsui H."/>
        </authorList>
    </citation>
    <scope>NUCLEOTIDE SEQUENCE</scope>
    <source>
        <strain evidence="11">DSM 14790</strain>
    </source>
</reference>
<name>A0A0P0Z001_9HYPH</name>
<evidence type="ECO:0000256" key="1">
    <source>
        <dbReference type="ARBA" id="ARBA00004429"/>
    </source>
</evidence>
<dbReference type="Pfam" id="PF04290">
    <property type="entry name" value="DctQ"/>
    <property type="match status" value="1"/>
</dbReference>
<dbReference type="AlphaFoldDB" id="A0A0P0Z001"/>
<dbReference type="GO" id="GO:0005886">
    <property type="term" value="C:plasma membrane"/>
    <property type="evidence" value="ECO:0007669"/>
    <property type="project" value="UniProtKB-SubCell"/>
</dbReference>
<keyword evidence="3" id="KW-1003">Cell membrane</keyword>
<comment type="similarity">
    <text evidence="8 9">Belongs to the TRAP transporter small permease family.</text>
</comment>